<reference evidence="1" key="1">
    <citation type="submission" date="2018-11" db="EMBL/GenBank/DDBJ databases">
        <title>A distinct lineage of giant viruses engineers rhodopsin photosystems in predatory marine eukaryotes.</title>
        <authorList>
            <person name="Needham D.M."/>
            <person name="Yoshizawa S."/>
            <person name="Hosaka T."/>
            <person name="Poirier C."/>
            <person name="Choi C.-J."/>
            <person name="Hehenberger E."/>
            <person name="Irwin N.A.T."/>
            <person name="Wilken S."/>
            <person name="Yung C.-M."/>
            <person name="Bachy C."/>
            <person name="Kurihara R."/>
            <person name="Nakajima Y."/>
            <person name="Kojima K."/>
            <person name="Kimura-Someya T."/>
            <person name="Leonard G."/>
            <person name="Malmstrom R.R."/>
            <person name="Mende D."/>
            <person name="Olson D.K."/>
            <person name="Sudo Y."/>
            <person name="Sudek S."/>
            <person name="Richards T.A."/>
            <person name="DeLong E.F."/>
            <person name="Keeling P.J."/>
            <person name="Santoro A.E."/>
            <person name="Shirouzu M."/>
            <person name="Iwasaki W."/>
            <person name="Worden A.Z."/>
        </authorList>
    </citation>
    <scope>NUCLEOTIDE SEQUENCE</scope>
</reference>
<gene>
    <name evidence="1" type="ORF">1_238</name>
</gene>
<sequence length="212" mass="25300">MSVLPFKQKVKNYSLSIYYRIKEVLQHCCCCFNMKSELENNYELDEIIIVNNDDSIKKLEPGKIYNRFKYINSYSSEEVIYDRDNNIQNKNDYNSIKNDNKNDDIEKNLIEDNLLEDNKTKIPIKNKNKKKKYRKNAKRIRNTILNAKKIKKTKFEKIENELNKNNTENLVDSNNNFLNYKKESNSIIDNTITNKNFESVNVKSEDDWEVLQ</sequence>
<evidence type="ECO:0000313" key="1">
    <source>
        <dbReference type="EMBL" id="QDY51853.1"/>
    </source>
</evidence>
<proteinExistence type="predicted"/>
<organism evidence="1">
    <name type="scientific">Mimiviridae sp. ChoanoV1</name>
    <dbReference type="NCBI Taxonomy" id="2596887"/>
    <lineage>
        <taxon>Viruses</taxon>
        <taxon>Varidnaviria</taxon>
        <taxon>Bamfordvirae</taxon>
        <taxon>Nucleocytoviricota</taxon>
        <taxon>Megaviricetes</taxon>
        <taxon>Imitervirales</taxon>
        <taxon>Schizomimiviridae</taxon>
    </lineage>
</organism>
<name>A0A5B8HW10_9VIRU</name>
<accession>A0A5B8HW10</accession>
<protein>
    <submittedName>
        <fullName evidence="1">Uncharacterized protein</fullName>
    </submittedName>
</protein>
<dbReference type="EMBL" id="MK250085">
    <property type="protein sequence ID" value="QDY51853.1"/>
    <property type="molecule type" value="Genomic_DNA"/>
</dbReference>